<dbReference type="EMBL" id="MU277265">
    <property type="protein sequence ID" value="KAI0056395.1"/>
    <property type="molecule type" value="Genomic_DNA"/>
</dbReference>
<protein>
    <submittedName>
        <fullName evidence="1">GCN5-related N-acetyltransferase</fullName>
    </submittedName>
</protein>
<proteinExistence type="predicted"/>
<gene>
    <name evidence="1" type="ORF">BV25DRAFT_1579397</name>
</gene>
<name>A0ACB8SJY3_9AGAM</name>
<dbReference type="Proteomes" id="UP000814140">
    <property type="component" value="Unassembled WGS sequence"/>
</dbReference>
<organism evidence="1 2">
    <name type="scientific">Artomyces pyxidatus</name>
    <dbReference type="NCBI Taxonomy" id="48021"/>
    <lineage>
        <taxon>Eukaryota</taxon>
        <taxon>Fungi</taxon>
        <taxon>Dikarya</taxon>
        <taxon>Basidiomycota</taxon>
        <taxon>Agaricomycotina</taxon>
        <taxon>Agaricomycetes</taxon>
        <taxon>Russulales</taxon>
        <taxon>Auriscalpiaceae</taxon>
        <taxon>Artomyces</taxon>
    </lineage>
</organism>
<reference evidence="1" key="1">
    <citation type="submission" date="2021-03" db="EMBL/GenBank/DDBJ databases">
        <authorList>
            <consortium name="DOE Joint Genome Institute"/>
            <person name="Ahrendt S."/>
            <person name="Looney B.P."/>
            <person name="Miyauchi S."/>
            <person name="Morin E."/>
            <person name="Drula E."/>
            <person name="Courty P.E."/>
            <person name="Chicoki N."/>
            <person name="Fauchery L."/>
            <person name="Kohler A."/>
            <person name="Kuo A."/>
            <person name="Labutti K."/>
            <person name="Pangilinan J."/>
            <person name="Lipzen A."/>
            <person name="Riley R."/>
            <person name="Andreopoulos W."/>
            <person name="He G."/>
            <person name="Johnson J."/>
            <person name="Barry K.W."/>
            <person name="Grigoriev I.V."/>
            <person name="Nagy L."/>
            <person name="Hibbett D."/>
            <person name="Henrissat B."/>
            <person name="Matheny P.B."/>
            <person name="Labbe J."/>
            <person name="Martin F."/>
        </authorList>
    </citation>
    <scope>NUCLEOTIDE SEQUENCE</scope>
    <source>
        <strain evidence="1">HHB10654</strain>
    </source>
</reference>
<comment type="caution">
    <text evidence="1">The sequence shown here is derived from an EMBL/GenBank/DDBJ whole genome shotgun (WGS) entry which is preliminary data.</text>
</comment>
<evidence type="ECO:0000313" key="2">
    <source>
        <dbReference type="Proteomes" id="UP000814140"/>
    </source>
</evidence>
<reference evidence="1" key="2">
    <citation type="journal article" date="2022" name="New Phytol.">
        <title>Evolutionary transition to the ectomycorrhizal habit in the genomes of a hyperdiverse lineage of mushroom-forming fungi.</title>
        <authorList>
            <person name="Looney B."/>
            <person name="Miyauchi S."/>
            <person name="Morin E."/>
            <person name="Drula E."/>
            <person name="Courty P.E."/>
            <person name="Kohler A."/>
            <person name="Kuo A."/>
            <person name="LaButti K."/>
            <person name="Pangilinan J."/>
            <person name="Lipzen A."/>
            <person name="Riley R."/>
            <person name="Andreopoulos W."/>
            <person name="He G."/>
            <person name="Johnson J."/>
            <person name="Nolan M."/>
            <person name="Tritt A."/>
            <person name="Barry K.W."/>
            <person name="Grigoriev I.V."/>
            <person name="Nagy L.G."/>
            <person name="Hibbett D."/>
            <person name="Henrissat B."/>
            <person name="Matheny P.B."/>
            <person name="Labbe J."/>
            <person name="Martin F.M."/>
        </authorList>
    </citation>
    <scope>NUCLEOTIDE SEQUENCE</scope>
    <source>
        <strain evidence="1">HHB10654</strain>
    </source>
</reference>
<keyword evidence="2" id="KW-1185">Reference proteome</keyword>
<accession>A0ACB8SJY3</accession>
<sequence length="158" mass="17715">MAASDPSVDLHIGRISPDDTIRIRHLVLWPDAPIDHVRLPEDDAGFHFAAFLPGRAESVAVISLFKEDIPDSQSAVKGSGTTFRFRKFACEHAHQGQGIGSRLLAYTIQVARDELGARVVWCDARTATVKWYEKRGLVPFGNKFWKGPVEYIRMLIEL</sequence>
<evidence type="ECO:0000313" key="1">
    <source>
        <dbReference type="EMBL" id="KAI0056395.1"/>
    </source>
</evidence>